<dbReference type="InterPro" id="IPR044023">
    <property type="entry name" value="Ig_7"/>
</dbReference>
<dbReference type="InterPro" id="IPR012334">
    <property type="entry name" value="Pectin_lyas_fold"/>
</dbReference>
<dbReference type="InterPro" id="IPR026444">
    <property type="entry name" value="Secre_tail"/>
</dbReference>
<dbReference type="Gene3D" id="2.160.20.10">
    <property type="entry name" value="Single-stranded right-handed beta-helix, Pectin lyase-like"/>
    <property type="match status" value="1"/>
</dbReference>
<evidence type="ECO:0000256" key="1">
    <source>
        <dbReference type="SAM" id="SignalP"/>
    </source>
</evidence>
<evidence type="ECO:0008006" key="6">
    <source>
        <dbReference type="Google" id="ProtNLM"/>
    </source>
</evidence>
<dbReference type="NCBIfam" id="TIGR04183">
    <property type="entry name" value="Por_Secre_tail"/>
    <property type="match status" value="1"/>
</dbReference>
<dbReference type="Pfam" id="PF19081">
    <property type="entry name" value="Ig_7"/>
    <property type="match status" value="1"/>
</dbReference>
<evidence type="ECO:0000313" key="5">
    <source>
        <dbReference type="Proteomes" id="UP001501556"/>
    </source>
</evidence>
<feature type="domain" description="Ig-like" evidence="3">
    <location>
        <begin position="1964"/>
        <end position="2025"/>
    </location>
</feature>
<evidence type="ECO:0000259" key="2">
    <source>
        <dbReference type="Pfam" id="PF18962"/>
    </source>
</evidence>
<dbReference type="Gene3D" id="2.60.40.10">
    <property type="entry name" value="Immunoglobulins"/>
    <property type="match status" value="2"/>
</dbReference>
<gene>
    <name evidence="4" type="ORF">GCM10022407_31590</name>
</gene>
<feature type="chain" id="PRO_5047279920" description="Gliding motility-associated C-terminal domain-containing protein" evidence="1">
    <location>
        <begin position="30"/>
        <end position="2946"/>
    </location>
</feature>
<comment type="caution">
    <text evidence="4">The sequence shown here is derived from an EMBL/GenBank/DDBJ whole genome shotgun (WGS) entry which is preliminary data.</text>
</comment>
<evidence type="ECO:0000259" key="3">
    <source>
        <dbReference type="Pfam" id="PF19081"/>
    </source>
</evidence>
<dbReference type="InterPro" id="IPR013783">
    <property type="entry name" value="Ig-like_fold"/>
</dbReference>
<dbReference type="Proteomes" id="UP001501556">
    <property type="component" value="Unassembled WGS sequence"/>
</dbReference>
<sequence length="2946" mass="290526">MQTPLLANRLGRWLAVAVIGLLAAPAANAQLAGPKAIPGDYATVAAAITDLNTQGVGAGGVTFNIAAGYAETFASPTAGAITATGTAANPIVFQKAGAGANPRITAGVGTTTNLDAIISLAGSDYVTLDGLELAENAANATATTQMEFGIALFRPTPTDGCQNNTIRNCVVTLNKVNTGTFGIYGAATTAALATSVAATSPAGAHSSNKVNGTIITNSASGMYFTASTLTTLANYDQNNEIGVLAANQVYNFGTTATGWGIGGNYQNGFKVVNNVVNNTLNFAGGTTAPVAASAVTSTLRGIYGNSGPSASIDITGNTVTLASGSTASLVTGIDNGIGSTAAGNTVNITGNTVQLSSATTTSSTINGIVNSASAATVNLTGNTVSNCAFSAATTGSFSGVVNTASAGTVNLSTNTVTNNTATGTGSMLLVSGGAPTTLAMNGNTITGNSKTPAAPSTATTMQCLTASTTAVTASNNTISNNSITISGTSSSAGTVYGYYQNSSPTAETLTSNLISGLTVGGTSTSTAHVVAGIRTFPTATTVQVITQNTISALSVVGSGAGTASGMLFVSGGGAGSSIARNKIYNLSAGGTTSIANGIDITGGGTFPVANNLIGDLRAPAATGLSAVNGIQVNGATAANLYYNTIYLSASSTGATFGTTGISLLSTTLTLDLRNNIVVNKSTAVGTGGLTAALRRVSGTAGTAPANLAATTNNNLYFAGTPSATNVIYVEGTATATNAQQTLTAYKAFISPRESSSVTEDVPFLSTNGPDATFLHINPAVATQVEKGAMPIAGVSTDYDGDPRDAGTPDIGADEGAFTPLDLVGPAIALTPLGNTSSLTNRTITATITDASGVATGPNAPRLYFRKGTTGAFQFVNATTVSGAAYTFTFDYALVGGVAGNDIIQYYVAAQDLSAAGNVSTNPFGGSGANPPGTGSPASVYQYRVLAALAGTYYVGVGTSPDPARTYPTLTAAAAAYSNNGMGGPVTFLLLDNAYTAALGETFPVVFFNNPDASATNTLLIKPNTGATPVVTAAGSVLALAGTRYVTIDGSNSAGGTTRDLTLNNTALTANTYGLGLLTQVGLAQSNLFTTVRNVNVTGGGVTANATFGILLNGADNDDATLQNNSVRGVTIGIQAFGSTTTSAGGLDNLLITGNVVGPPTNTVGANINQTGIVVANALSPVVSSNEVQNIVNPTATSGSNMTGILLQDVKTGIVTRNSVHNLTYTGTSTAKLYGISTQLSTSGFNTAANPSATRFDNNLVYNLNSSATSASWNTSGINNNGGFGDQYYYNTVYLTGQLSATTGSAGSAAFSNGNGITAAAATNIDVRNNIFSIIGGTGGGATTGLYAHYTTLATYAGSTLNYNDLFVTVGANGTARIGRLNSVDAVDLAAWRTATAQEANSLSANPNFAQTGTVPFDLTPTAAALNNIATPIAGVTVDFPGTTRSTTPDIGAYEFTPAPIDVAATALVSPAAAGCFGAAETVTASFTNNATAALNLSLNPVTVTVVVTIPGGTTQPFTATLNTGTLAPNAVQSVTFPGTLNMSAVGTYSFAITASTPGDGTPGNDLLTVTRTVVGVATQPQLVTFTGFTGANLGTVFPGWAEATGATIPTGSTSAWTSTSFPAGNTTAKINLFSTGKNEWIVSPKFLATASTVLTFDAAITDFASTNPDPAGMTGTDDFVEVRISTDCGLTFARIPAFAQFNAGNQPGNGSLTNYSISLSTYAGQQIILAFFASEGTVDDTPDYDFHLDNLSVSSPLPIDLAPVALATPAATTSCYSAAETVSITVRNLGTQTLDFAVNPATVTAVVTTPGGPQTLTTTLSTGTLAPSATQAVTLAPTLDMTAIGTYSFAITATVQGDQVTGNDVLPAVTRTVAAPVAGTVTPATATLCVSGTSTLTLNGAANGTIQWQQSADNVTFTDVTGANAATFTTPVLTQTTYFRAQVRCATTATSNVATITVNNPLVTATNTPLAICAGSTATLTASSSTGTSVRFFGAATGGTALATAGTYTTPALTASTTYYAEAFTGGSENVGKATASQTDGGFSGGNTGLVFTAAAPVLLQTATVFNATATAGSVTVELRDNATGALVATAGPFAVPAGSTTALLPTVLPLNLAVPAAGSYRLVTAASPAPPTLYRDFSGNTYPYASASGAVTITGGYISGASSTYYYFYNIAVSTECASATRTAIQVNVTQPATASFPTATAATCGTSAYQLAGTVTGSLTTGTYTSSGTGTFAPNATTLNATYTPSAADVAAGSVTITLTSDVAGPCAATTATLALSISPAPIATFSYPATTTYCAGSTSTVAPTLGTGASAGTFSSTAGLTIDPATGVITLSTSTAGTYTVTNTVAASGACAAATATTSVTIAPATSAAFSYGSGTFCVSGSNPTATVTGTAGGTFSSTAGLTINATTGAITLGSSTPGTYTVTYSVGGACSSSSTQSVTITNAPVATFSYGTTPTFCVSSTTNPVPSFGTGASAGTFSSTTGLTIDATTGAITLASSTPGTYTVTNAIAAASGCAAATATASVTITAAPVATFSYPATTTYCAGSTSTVTPTLGTGATAGTFSSTTGLTINPATGVITLSTSTAGTYTVTNTIAAGSGCAATSATATVTITPATTATFAFANASFCASASNPSPTVTGTTGGTFTAAPAGLSINATTGAINLTTSTLGTYTVTYTVAGACGSSATASVTITAATVATFSYASATGCAGSTGTATPTLGAGASAGTFSSTTGLVINATTGAINLATSTAGTYTVTNTVAASGGCATATATTTFTVNPRPAAPLLTAAYNGTTTTLTSSATTGNQFFLNGVAIAGATGQTYVINGSAAQLGSYTVVVTNANGCASLPSTPLVVTAARNSIAGTSLRVYPNPTPTGEVTLELTGFRLPTQLTVLDALGRVVATELLPAAAGTAIHSLNLTGVATGVYLLRLSNTDGTETRRLVRQ</sequence>
<dbReference type="RefSeq" id="WP_345125854.1">
    <property type="nucleotide sequence ID" value="NZ_BAABDI010000025.1"/>
</dbReference>
<keyword evidence="5" id="KW-1185">Reference proteome</keyword>
<dbReference type="InterPro" id="IPR006626">
    <property type="entry name" value="PbH1"/>
</dbReference>
<name>A0ABP7QKS2_9BACT</name>
<evidence type="ECO:0000313" key="4">
    <source>
        <dbReference type="EMBL" id="GAA3984207.1"/>
    </source>
</evidence>
<feature type="signal peptide" evidence="1">
    <location>
        <begin position="1"/>
        <end position="29"/>
    </location>
</feature>
<dbReference type="Pfam" id="PF18962">
    <property type="entry name" value="Por_Secre_tail"/>
    <property type="match status" value="1"/>
</dbReference>
<accession>A0ABP7QKS2</accession>
<dbReference type="SMART" id="SM00710">
    <property type="entry name" value="PbH1"/>
    <property type="match status" value="13"/>
</dbReference>
<organism evidence="4 5">
    <name type="scientific">Hymenobacter antarcticus</name>
    <dbReference type="NCBI Taxonomy" id="486270"/>
    <lineage>
        <taxon>Bacteria</taxon>
        <taxon>Pseudomonadati</taxon>
        <taxon>Bacteroidota</taxon>
        <taxon>Cytophagia</taxon>
        <taxon>Cytophagales</taxon>
        <taxon>Hymenobacteraceae</taxon>
        <taxon>Hymenobacter</taxon>
    </lineage>
</organism>
<proteinExistence type="predicted"/>
<reference evidence="5" key="1">
    <citation type="journal article" date="2019" name="Int. J. Syst. Evol. Microbiol.">
        <title>The Global Catalogue of Microorganisms (GCM) 10K type strain sequencing project: providing services to taxonomists for standard genome sequencing and annotation.</title>
        <authorList>
            <consortium name="The Broad Institute Genomics Platform"/>
            <consortium name="The Broad Institute Genome Sequencing Center for Infectious Disease"/>
            <person name="Wu L."/>
            <person name="Ma J."/>
        </authorList>
    </citation>
    <scope>NUCLEOTIDE SEQUENCE [LARGE SCALE GENOMIC DNA]</scope>
    <source>
        <strain evidence="5">JCM 17217</strain>
    </source>
</reference>
<protein>
    <recommendedName>
        <fullName evidence="6">Gliding motility-associated C-terminal domain-containing protein</fullName>
    </recommendedName>
</protein>
<dbReference type="EMBL" id="BAABDI010000025">
    <property type="protein sequence ID" value="GAA3984207.1"/>
    <property type="molecule type" value="Genomic_DNA"/>
</dbReference>
<feature type="domain" description="Secretion system C-terminal sorting" evidence="2">
    <location>
        <begin position="2869"/>
        <end position="2944"/>
    </location>
</feature>
<keyword evidence="1" id="KW-0732">Signal</keyword>